<sequence>MTKEAACKIITFDWAIKTVPGEGLSEAFGLWDRQDHRGERKSWRLL</sequence>
<dbReference type="EMBL" id="CAADFO010000037">
    <property type="protein sequence ID" value="VFK28429.1"/>
    <property type="molecule type" value="Genomic_DNA"/>
</dbReference>
<accession>A0A450XGQ2</accession>
<dbReference type="AlphaFoldDB" id="A0A450XGQ2"/>
<name>A0A450XGQ2_9GAMM</name>
<proteinExistence type="predicted"/>
<organism evidence="1">
    <name type="scientific">Candidatus Kentrum sp. MB</name>
    <dbReference type="NCBI Taxonomy" id="2138164"/>
    <lineage>
        <taxon>Bacteria</taxon>
        <taxon>Pseudomonadati</taxon>
        <taxon>Pseudomonadota</taxon>
        <taxon>Gammaproteobacteria</taxon>
        <taxon>Candidatus Kentrum</taxon>
    </lineage>
</organism>
<protein>
    <submittedName>
        <fullName evidence="1">Uncharacterized protein</fullName>
    </submittedName>
</protein>
<gene>
    <name evidence="1" type="ORF">BECKMB1821G_GA0114241_10374</name>
</gene>
<reference evidence="1" key="1">
    <citation type="submission" date="2019-02" db="EMBL/GenBank/DDBJ databases">
        <authorList>
            <person name="Gruber-Vodicka R. H."/>
            <person name="Seah K. B. B."/>
        </authorList>
    </citation>
    <scope>NUCLEOTIDE SEQUENCE</scope>
    <source>
        <strain evidence="1">BECK_BZ197</strain>
    </source>
</reference>
<evidence type="ECO:0000313" key="1">
    <source>
        <dbReference type="EMBL" id="VFK28429.1"/>
    </source>
</evidence>